<dbReference type="CDD" id="cd06587">
    <property type="entry name" value="VOC"/>
    <property type="match status" value="1"/>
</dbReference>
<proteinExistence type="predicted"/>
<sequence length="168" mass="18687">MAVPVALNHLAYQTRDLAATHRFWTEAVGAELAGAVREESRTIGNGEVTPPFLHVFYALASGECIAFFDVAKEYEPVPDGLEWWTRHVALAVDSPAEVDAMAEQIRRHGVEVRGPIDHEGVWYSVYCFDPNGVHLEITHQNRSLTEQDADEARSAFDAWLADRAAGRL</sequence>
<protein>
    <submittedName>
        <fullName evidence="2">Glyoxalase</fullName>
    </submittedName>
</protein>
<dbReference type="Pfam" id="PF00903">
    <property type="entry name" value="Glyoxalase"/>
    <property type="match status" value="1"/>
</dbReference>
<dbReference type="Gene3D" id="3.10.180.10">
    <property type="entry name" value="2,3-Dihydroxybiphenyl 1,2-Dioxygenase, domain 1"/>
    <property type="match status" value="1"/>
</dbReference>
<evidence type="ECO:0000313" key="2">
    <source>
        <dbReference type="EMBL" id="GCD94877.1"/>
    </source>
</evidence>
<dbReference type="InterPro" id="IPR004360">
    <property type="entry name" value="Glyas_Fos-R_dOase_dom"/>
</dbReference>
<comment type="caution">
    <text evidence="2">The sequence shown here is derived from an EMBL/GenBank/DDBJ whole genome shotgun (WGS) entry which is preliminary data.</text>
</comment>
<dbReference type="PROSITE" id="PS51819">
    <property type="entry name" value="VOC"/>
    <property type="match status" value="1"/>
</dbReference>
<gene>
    <name evidence="2" type="ORF">EHYA_02546</name>
</gene>
<dbReference type="InterPro" id="IPR051332">
    <property type="entry name" value="Fosfomycin_Res_Enzymes"/>
</dbReference>
<dbReference type="PANTHER" id="PTHR36113">
    <property type="entry name" value="LYASE, PUTATIVE-RELATED-RELATED"/>
    <property type="match status" value="1"/>
</dbReference>
<dbReference type="EMBL" id="BIFH01000016">
    <property type="protein sequence ID" value="GCD94877.1"/>
    <property type="molecule type" value="Genomic_DNA"/>
</dbReference>
<name>A0A401YJW3_9ACTN</name>
<dbReference type="InterPro" id="IPR029068">
    <property type="entry name" value="Glyas_Bleomycin-R_OHBP_Dase"/>
</dbReference>
<dbReference type="Proteomes" id="UP000286931">
    <property type="component" value="Unassembled WGS sequence"/>
</dbReference>
<dbReference type="OrthoDB" id="5242400at2"/>
<evidence type="ECO:0000313" key="3">
    <source>
        <dbReference type="Proteomes" id="UP000286931"/>
    </source>
</evidence>
<organism evidence="2 3">
    <name type="scientific">Embleya hyalina</name>
    <dbReference type="NCBI Taxonomy" id="516124"/>
    <lineage>
        <taxon>Bacteria</taxon>
        <taxon>Bacillati</taxon>
        <taxon>Actinomycetota</taxon>
        <taxon>Actinomycetes</taxon>
        <taxon>Kitasatosporales</taxon>
        <taxon>Streptomycetaceae</taxon>
        <taxon>Embleya</taxon>
    </lineage>
</organism>
<dbReference type="RefSeq" id="WP_126637011.1">
    <property type="nucleotide sequence ID" value="NZ_BIFH01000016.1"/>
</dbReference>
<keyword evidence="3" id="KW-1185">Reference proteome</keyword>
<feature type="domain" description="VOC" evidence="1">
    <location>
        <begin position="6"/>
        <end position="140"/>
    </location>
</feature>
<reference evidence="2 3" key="1">
    <citation type="submission" date="2018-12" db="EMBL/GenBank/DDBJ databases">
        <title>Draft genome sequence of Embleya hyalina NBRC 13850T.</title>
        <authorList>
            <person name="Komaki H."/>
            <person name="Hosoyama A."/>
            <person name="Kimura A."/>
            <person name="Ichikawa N."/>
            <person name="Tamura T."/>
        </authorList>
    </citation>
    <scope>NUCLEOTIDE SEQUENCE [LARGE SCALE GENOMIC DNA]</scope>
    <source>
        <strain evidence="2 3">NBRC 13850</strain>
    </source>
</reference>
<dbReference type="InterPro" id="IPR037523">
    <property type="entry name" value="VOC_core"/>
</dbReference>
<evidence type="ECO:0000259" key="1">
    <source>
        <dbReference type="PROSITE" id="PS51819"/>
    </source>
</evidence>
<dbReference type="SUPFAM" id="SSF54593">
    <property type="entry name" value="Glyoxalase/Bleomycin resistance protein/Dihydroxybiphenyl dioxygenase"/>
    <property type="match status" value="1"/>
</dbReference>
<dbReference type="AlphaFoldDB" id="A0A401YJW3"/>
<accession>A0A401YJW3</accession>
<dbReference type="PANTHER" id="PTHR36113:SF1">
    <property type="entry name" value="GLYOXALASE_BLEOMYCIN RESISTANCE PROTEIN_DIOXYGENASE"/>
    <property type="match status" value="1"/>
</dbReference>